<dbReference type="EC" id="3.1.3.1" evidence="3 15"/>
<dbReference type="OrthoDB" id="7392499at2759"/>
<dbReference type="InterPro" id="IPR017850">
    <property type="entry name" value="Alkaline_phosphatase_core_sf"/>
</dbReference>
<dbReference type="Proteomes" id="UP001141434">
    <property type="component" value="Unassembled WGS sequence"/>
</dbReference>
<dbReference type="PROSITE" id="PS00123">
    <property type="entry name" value="ALKALINE_PHOSPHATASE"/>
    <property type="match status" value="1"/>
</dbReference>
<reference evidence="18" key="1">
    <citation type="submission" date="2022-11" db="EMBL/GenBank/DDBJ databases">
        <authorList>
            <person name="Petersen C."/>
        </authorList>
    </citation>
    <scope>NUCLEOTIDE SEQUENCE</scope>
    <source>
        <strain evidence="18">IBT 34128</strain>
    </source>
</reference>
<evidence type="ECO:0000256" key="17">
    <source>
        <dbReference type="SAM" id="Phobius"/>
    </source>
</evidence>
<evidence type="ECO:0000256" key="1">
    <source>
        <dbReference type="ARBA" id="ARBA00004167"/>
    </source>
</evidence>
<evidence type="ECO:0000256" key="10">
    <source>
        <dbReference type="ARBA" id="ARBA00022989"/>
    </source>
</evidence>
<dbReference type="EMBL" id="JAPMSZ010000007">
    <property type="protein sequence ID" value="KAJ5095780.1"/>
    <property type="molecule type" value="Genomic_DNA"/>
</dbReference>
<comment type="subcellular location">
    <subcellularLocation>
        <location evidence="1">Membrane</location>
        <topology evidence="1">Single-pass membrane protein</topology>
    </subcellularLocation>
</comment>
<keyword evidence="11 17" id="KW-0472">Membrane</keyword>
<dbReference type="PANTHER" id="PTHR11596">
    <property type="entry name" value="ALKALINE PHOSPHATASE"/>
    <property type="match status" value="1"/>
</dbReference>
<feature type="region of interest" description="Disordered" evidence="16">
    <location>
        <begin position="1"/>
        <end position="20"/>
    </location>
</feature>
<feature type="binding site" evidence="13">
    <location>
        <position position="350"/>
    </location>
    <ligand>
        <name>Mg(2+)</name>
        <dbReference type="ChEBI" id="CHEBI:18420"/>
    </ligand>
</feature>
<evidence type="ECO:0000256" key="13">
    <source>
        <dbReference type="PIRSR" id="PIRSR601952-2"/>
    </source>
</evidence>
<dbReference type="Gene3D" id="3.40.720.10">
    <property type="entry name" value="Alkaline Phosphatase, subunit A"/>
    <property type="match status" value="1"/>
</dbReference>
<feature type="transmembrane region" description="Helical" evidence="17">
    <location>
        <begin position="51"/>
        <end position="71"/>
    </location>
</feature>
<feature type="binding site" evidence="13">
    <location>
        <position position="359"/>
    </location>
    <ligand>
        <name>Zn(2+)</name>
        <dbReference type="ChEBI" id="CHEBI:29105"/>
        <label>2</label>
    </ligand>
</feature>
<keyword evidence="5 17" id="KW-0812">Transmembrane</keyword>
<dbReference type="SMART" id="SM00098">
    <property type="entry name" value="alkPPc"/>
    <property type="match status" value="1"/>
</dbReference>
<feature type="binding site" evidence="13">
    <location>
        <position position="207"/>
    </location>
    <ligand>
        <name>Mg(2+)</name>
        <dbReference type="ChEBI" id="CHEBI:18420"/>
    </ligand>
</feature>
<comment type="catalytic activity">
    <reaction evidence="15">
        <text>a phosphate monoester + H2O = an alcohol + phosphate</text>
        <dbReference type="Rhea" id="RHEA:15017"/>
        <dbReference type="ChEBI" id="CHEBI:15377"/>
        <dbReference type="ChEBI" id="CHEBI:30879"/>
        <dbReference type="ChEBI" id="CHEBI:43474"/>
        <dbReference type="ChEBI" id="CHEBI:67140"/>
        <dbReference type="EC" id="3.1.3.1"/>
    </reaction>
</comment>
<keyword evidence="9 13" id="KW-0460">Magnesium</keyword>
<evidence type="ECO:0000256" key="8">
    <source>
        <dbReference type="ARBA" id="ARBA00022833"/>
    </source>
</evidence>
<evidence type="ECO:0000313" key="19">
    <source>
        <dbReference type="Proteomes" id="UP001141434"/>
    </source>
</evidence>
<evidence type="ECO:0000256" key="2">
    <source>
        <dbReference type="ARBA" id="ARBA00005984"/>
    </source>
</evidence>
<comment type="similarity">
    <text evidence="2 14">Belongs to the alkaline phosphatase family.</text>
</comment>
<evidence type="ECO:0000256" key="12">
    <source>
        <dbReference type="PIRSR" id="PIRSR601952-1"/>
    </source>
</evidence>
<evidence type="ECO:0000256" key="11">
    <source>
        <dbReference type="ARBA" id="ARBA00023136"/>
    </source>
</evidence>
<dbReference type="SUPFAM" id="SSF53649">
    <property type="entry name" value="Alkaline phosphatase-like"/>
    <property type="match status" value="1"/>
</dbReference>
<evidence type="ECO:0000256" key="14">
    <source>
        <dbReference type="RuleBase" id="RU003946"/>
    </source>
</evidence>
<comment type="caution">
    <text evidence="18">The sequence shown here is derived from an EMBL/GenBank/DDBJ whole genome shotgun (WGS) entry which is preliminary data.</text>
</comment>
<dbReference type="InterPro" id="IPR001952">
    <property type="entry name" value="Alkaline_phosphatase"/>
</dbReference>
<organism evidence="18 19">
    <name type="scientific">Penicillium alfredii</name>
    <dbReference type="NCBI Taxonomy" id="1506179"/>
    <lineage>
        <taxon>Eukaryota</taxon>
        <taxon>Fungi</taxon>
        <taxon>Dikarya</taxon>
        <taxon>Ascomycota</taxon>
        <taxon>Pezizomycotina</taxon>
        <taxon>Eurotiomycetes</taxon>
        <taxon>Eurotiomycetidae</taxon>
        <taxon>Eurotiales</taxon>
        <taxon>Aspergillaceae</taxon>
        <taxon>Penicillium</taxon>
    </lineage>
</organism>
<feature type="binding site" evidence="13">
    <location>
        <position position="510"/>
    </location>
    <ligand>
        <name>Zn(2+)</name>
        <dbReference type="ChEBI" id="CHEBI:29105"/>
        <label>2</label>
    </ligand>
</feature>
<keyword evidence="4" id="KW-0597">Phosphoprotein</keyword>
<dbReference type="PANTHER" id="PTHR11596:SF5">
    <property type="entry name" value="ALKALINE PHOSPHATASE"/>
    <property type="match status" value="1"/>
</dbReference>
<keyword evidence="19" id="KW-1185">Reference proteome</keyword>
<dbReference type="InterPro" id="IPR018299">
    <property type="entry name" value="Alkaline_phosphatase_AS"/>
</dbReference>
<dbReference type="PRINTS" id="PR00113">
    <property type="entry name" value="ALKPHPHTASE"/>
</dbReference>
<feature type="binding site" evidence="13">
    <location>
        <position position="399"/>
    </location>
    <ligand>
        <name>Zn(2+)</name>
        <dbReference type="ChEBI" id="CHEBI:29105"/>
        <label>2</label>
    </ligand>
</feature>
<keyword evidence="8 13" id="KW-0862">Zinc</keyword>
<evidence type="ECO:0000256" key="16">
    <source>
        <dbReference type="SAM" id="MobiDB-lite"/>
    </source>
</evidence>
<dbReference type="GeneID" id="81394886"/>
<gene>
    <name evidence="18" type="ORF">NUU61_005136</name>
</gene>
<dbReference type="FunFam" id="3.40.720.10:FF:000063">
    <property type="entry name" value="Alkaline phosphatase"/>
    <property type="match status" value="1"/>
</dbReference>
<evidence type="ECO:0000256" key="9">
    <source>
        <dbReference type="ARBA" id="ARBA00022842"/>
    </source>
</evidence>
<dbReference type="Pfam" id="PF00245">
    <property type="entry name" value="Alk_phosphatase"/>
    <property type="match status" value="1"/>
</dbReference>
<dbReference type="GO" id="GO:0004035">
    <property type="term" value="F:alkaline phosphatase activity"/>
    <property type="evidence" value="ECO:0007669"/>
    <property type="project" value="UniProtKB-EC"/>
</dbReference>
<dbReference type="AlphaFoldDB" id="A0A9W9F8U0"/>
<accession>A0A9W9F8U0</accession>
<evidence type="ECO:0000313" key="18">
    <source>
        <dbReference type="EMBL" id="KAJ5095780.1"/>
    </source>
</evidence>
<sequence length="613" mass="67147">MEREQSLLAPRVSSERSSLRADEEEDSLLTGRRYAYAHPQKRRGWVFWREIGAFAWALIATIIVIILAVVYQRETAKSHRQYDLQPPVSWGPDGKPTGKRNLIFMVSDGMGPTSLELTRSFRQHTDNLPAGDILVLDQHHIGTSRTRSSSSLVTDSAAGATAFSCGLKSYNGAISVLPDHSPCGTVLEAAALAGYKTGLVVTTRLTDATPACFASHANLRQYEDSIAEQEIGEHPFGRVVDLMMGGGRCHFLSKSTEGSCRGDDRDLVEVASQNGFNYVKDRAGFDALNNGTNVNLPLLGLFADKDIPYEIDRRNQNDVYPSLEEMARTALTALSKATEDSEQGFFLMIEGSRIDHAGHGNDPAAQVHEVLAYDKAFSAVLDFLEKDSTPGVMVSTSDHETGGLAAARQLQKSYPEYAWFPKVLADANHSGEYLNSQLKEYLAGPGKEDSKSKQEAYVRDTLLKKGLGITDATDKEVEAILHVERDVPPDYVFADMISRRAQLGWSTHGHSGADVNIYASSTKDAWPLVGNHENTDVGNFIASYLDLDIDNVTQKLQSASKWKPFKKDKVSRSTEHAWLGDPLGSDVRADGLDPYHGDFSKRSADDCGCGAAH</sequence>
<feature type="binding site" evidence="13">
    <location>
        <position position="108"/>
    </location>
    <ligand>
        <name>Mg(2+)</name>
        <dbReference type="ChEBI" id="CHEBI:18420"/>
    </ligand>
</feature>
<name>A0A9W9F8U0_9EURO</name>
<proteinExistence type="inferred from homology"/>
<dbReference type="FunFam" id="1.10.60.40:FF:000002">
    <property type="entry name" value="Alkaline phosphatase"/>
    <property type="match status" value="1"/>
</dbReference>
<evidence type="ECO:0000256" key="4">
    <source>
        <dbReference type="ARBA" id="ARBA00022553"/>
    </source>
</evidence>
<feature type="active site" description="Phosphoserine intermediate" evidence="12">
    <location>
        <position position="156"/>
    </location>
</feature>
<evidence type="ECO:0000256" key="3">
    <source>
        <dbReference type="ARBA" id="ARBA00012647"/>
    </source>
</evidence>
<feature type="binding site" evidence="13">
    <location>
        <position position="398"/>
    </location>
    <ligand>
        <name>Zn(2+)</name>
        <dbReference type="ChEBI" id="CHEBI:29105"/>
        <label>2</label>
    </ligand>
</feature>
<feature type="binding site" evidence="13">
    <location>
        <position position="355"/>
    </location>
    <ligand>
        <name>Zn(2+)</name>
        <dbReference type="ChEBI" id="CHEBI:29105"/>
        <label>2</label>
    </ligand>
</feature>
<dbReference type="CDD" id="cd16012">
    <property type="entry name" value="ALP"/>
    <property type="match status" value="1"/>
</dbReference>
<evidence type="ECO:0000256" key="6">
    <source>
        <dbReference type="ARBA" id="ARBA00022723"/>
    </source>
</evidence>
<keyword evidence="6 13" id="KW-0479">Metal-binding</keyword>
<keyword evidence="7 15" id="KW-0378">Hydrolase</keyword>
<feature type="binding site" evidence="13">
    <location>
        <position position="108"/>
    </location>
    <ligand>
        <name>Zn(2+)</name>
        <dbReference type="ChEBI" id="CHEBI:29105"/>
        <label>2</label>
    </ligand>
</feature>
<dbReference type="RefSeq" id="XP_056511331.1">
    <property type="nucleotide sequence ID" value="XM_056655718.1"/>
</dbReference>
<evidence type="ECO:0000256" key="5">
    <source>
        <dbReference type="ARBA" id="ARBA00022692"/>
    </source>
</evidence>
<feature type="binding site" evidence="13">
    <location>
        <position position="209"/>
    </location>
    <ligand>
        <name>Mg(2+)</name>
        <dbReference type="ChEBI" id="CHEBI:18420"/>
    </ligand>
</feature>
<dbReference type="GO" id="GO:0046872">
    <property type="term" value="F:metal ion binding"/>
    <property type="evidence" value="ECO:0007669"/>
    <property type="project" value="UniProtKB-KW"/>
</dbReference>
<comment type="cofactor">
    <cofactor evidence="13">
        <name>Zn(2+)</name>
        <dbReference type="ChEBI" id="CHEBI:29105"/>
    </cofactor>
    <text evidence="13">Binds 2 Zn(2+) ions.</text>
</comment>
<comment type="cofactor">
    <cofactor evidence="13">
        <name>Mg(2+)</name>
        <dbReference type="ChEBI" id="CHEBI:18420"/>
    </cofactor>
    <text evidence="13">Binds 1 Mg(2+) ion.</text>
</comment>
<evidence type="ECO:0000256" key="7">
    <source>
        <dbReference type="ARBA" id="ARBA00022801"/>
    </source>
</evidence>
<evidence type="ECO:0000256" key="15">
    <source>
        <dbReference type="RuleBase" id="RU003947"/>
    </source>
</evidence>
<keyword evidence="10 17" id="KW-1133">Transmembrane helix</keyword>
<protein>
    <recommendedName>
        <fullName evidence="3 15">Alkaline phosphatase</fullName>
        <ecNumber evidence="3 15">3.1.3.1</ecNumber>
    </recommendedName>
</protein>
<dbReference type="Gene3D" id="1.10.60.40">
    <property type="match status" value="1"/>
</dbReference>
<reference evidence="18" key="2">
    <citation type="journal article" date="2023" name="IMA Fungus">
        <title>Comparative genomic study of the Penicillium genus elucidates a diverse pangenome and 15 lateral gene transfer events.</title>
        <authorList>
            <person name="Petersen C."/>
            <person name="Sorensen T."/>
            <person name="Nielsen M.R."/>
            <person name="Sondergaard T.E."/>
            <person name="Sorensen J.L."/>
            <person name="Fitzpatrick D.A."/>
            <person name="Frisvad J.C."/>
            <person name="Nielsen K.L."/>
        </authorList>
    </citation>
    <scope>NUCLEOTIDE SEQUENCE</scope>
    <source>
        <strain evidence="18">IBT 34128</strain>
    </source>
</reference>
<dbReference type="GO" id="GO:0000329">
    <property type="term" value="C:fungal-type vacuole membrane"/>
    <property type="evidence" value="ECO:0007669"/>
    <property type="project" value="TreeGrafter"/>
</dbReference>